<keyword evidence="15" id="KW-1185">Reference proteome</keyword>
<dbReference type="EMBL" id="CP000590">
    <property type="protein sequence ID" value="ABO98460.1"/>
    <property type="molecule type" value="Genomic_DNA"/>
</dbReference>
<dbReference type="GO" id="GO:0004662">
    <property type="term" value="F:CAAX-protein geranylgeranyltransferase activity"/>
    <property type="evidence" value="ECO:0007669"/>
    <property type="project" value="UniProtKB-EC"/>
</dbReference>
<keyword evidence="7" id="KW-0677">Repeat</keyword>
<evidence type="ECO:0000313" key="14">
    <source>
        <dbReference type="EMBL" id="ABO98460.1"/>
    </source>
</evidence>
<dbReference type="PROSITE" id="PS51147">
    <property type="entry name" value="PFTA"/>
    <property type="match status" value="2"/>
</dbReference>
<evidence type="ECO:0000256" key="10">
    <source>
        <dbReference type="ARBA" id="ARBA00041392"/>
    </source>
</evidence>
<evidence type="ECO:0000256" key="2">
    <source>
        <dbReference type="ARBA" id="ARBA00006734"/>
    </source>
</evidence>
<evidence type="ECO:0000256" key="7">
    <source>
        <dbReference type="ARBA" id="ARBA00022737"/>
    </source>
</evidence>
<organism evidence="14 15">
    <name type="scientific">Ostreococcus lucimarinus (strain CCE9901)</name>
    <dbReference type="NCBI Taxonomy" id="436017"/>
    <lineage>
        <taxon>Eukaryota</taxon>
        <taxon>Viridiplantae</taxon>
        <taxon>Chlorophyta</taxon>
        <taxon>Mamiellophyceae</taxon>
        <taxon>Mamiellales</taxon>
        <taxon>Bathycoccaceae</taxon>
        <taxon>Ostreococcus</taxon>
    </lineage>
</organism>
<evidence type="ECO:0000256" key="8">
    <source>
        <dbReference type="ARBA" id="ARBA00022842"/>
    </source>
</evidence>
<evidence type="ECO:0000256" key="12">
    <source>
        <dbReference type="ARBA" id="ARBA00043086"/>
    </source>
</evidence>
<gene>
    <name evidence="14" type="ORF">OSTLU_26200</name>
</gene>
<dbReference type="PANTHER" id="PTHR11129:SF1">
    <property type="entry name" value="PROTEIN FARNESYLTRANSFERASE_GERANYLGERANYLTRANSFERASE TYPE-1 SUBUNIT ALPHA"/>
    <property type="match status" value="1"/>
</dbReference>
<evidence type="ECO:0000256" key="13">
    <source>
        <dbReference type="ARBA" id="ARBA00043219"/>
    </source>
</evidence>
<accession>A4S3X0</accession>
<dbReference type="GO" id="GO:0005965">
    <property type="term" value="C:protein farnesyltransferase complex"/>
    <property type="evidence" value="ECO:0007669"/>
    <property type="project" value="TreeGrafter"/>
</dbReference>
<dbReference type="AlphaFoldDB" id="A4S3X0"/>
<dbReference type="Pfam" id="PF01239">
    <property type="entry name" value="PPTA"/>
    <property type="match status" value="4"/>
</dbReference>
<sequence>MRCVEDAVDAREAEAGTATLRDELAFAEAQTTKNPKNYQVWNHARMVLERADAAGAFEGLRDGAFAHANAALMLDGKNIHAWSHRAWLVERCDAWEEEMAFTEEMLAEDWMNNSAWNARFQCVMVCLERGDVGVLEREAAFATTAPRVDDDNESAWNYLRGLCAIAERDGSAIPRDVANRVVALAIDAARTAAAPAPSRVPSRHAALLLADRVAAEAVRDADIGRAASAESMFRNLATLDPLRGNYYRTRIDRLRAALA</sequence>
<evidence type="ECO:0000256" key="9">
    <source>
        <dbReference type="ARBA" id="ARBA00040965"/>
    </source>
</evidence>
<evidence type="ECO:0000256" key="5">
    <source>
        <dbReference type="ARBA" id="ARBA00022602"/>
    </source>
</evidence>
<dbReference type="OrthoDB" id="272289at2759"/>
<protein>
    <recommendedName>
        <fullName evidence="9">Protein farnesyltransferase/geranylgeranyltransferase type-1 subunit alpha</fullName>
        <ecNumber evidence="4">2.5.1.58</ecNumber>
        <ecNumber evidence="3">2.5.1.59</ecNumber>
    </recommendedName>
    <alternativeName>
        <fullName evidence="12">CAAX farnesyltransferase subunit alpha</fullName>
    </alternativeName>
    <alternativeName>
        <fullName evidence="11">FTase-alpha</fullName>
    </alternativeName>
    <alternativeName>
        <fullName evidence="10">Ras proteins prenyltransferase subunit alpha</fullName>
    </alternativeName>
    <alternativeName>
        <fullName evidence="13">Type I protein geranyl-geranyltransferase subunit alpha</fullName>
    </alternativeName>
</protein>
<dbReference type="GeneID" id="5003952"/>
<comment type="cofactor">
    <cofactor evidence="1">
        <name>Mg(2+)</name>
        <dbReference type="ChEBI" id="CHEBI:18420"/>
    </cofactor>
</comment>
<evidence type="ECO:0000256" key="11">
    <source>
        <dbReference type="ARBA" id="ARBA00042436"/>
    </source>
</evidence>
<dbReference type="EC" id="2.5.1.59" evidence="3"/>
<keyword evidence="5" id="KW-0637">Prenyltransferase</keyword>
<dbReference type="STRING" id="436017.A4S3X0"/>
<dbReference type="Gramene" id="ABO98460">
    <property type="protein sequence ID" value="ABO98460"/>
    <property type="gene ID" value="OSTLU_26200"/>
</dbReference>
<dbReference type="PANTHER" id="PTHR11129">
    <property type="entry name" value="PROTEIN FARNESYLTRANSFERASE ALPHA SUBUNIT/RAB GERANYLGERANYL TRANSFERASE ALPHA SUBUNIT"/>
    <property type="match status" value="1"/>
</dbReference>
<dbReference type="SUPFAM" id="SSF48439">
    <property type="entry name" value="Protein prenylyltransferase"/>
    <property type="match status" value="1"/>
</dbReference>
<evidence type="ECO:0000313" key="15">
    <source>
        <dbReference type="Proteomes" id="UP000001568"/>
    </source>
</evidence>
<evidence type="ECO:0000256" key="1">
    <source>
        <dbReference type="ARBA" id="ARBA00001946"/>
    </source>
</evidence>
<evidence type="ECO:0000256" key="3">
    <source>
        <dbReference type="ARBA" id="ARBA00012700"/>
    </source>
</evidence>
<keyword evidence="8" id="KW-0460">Magnesium</keyword>
<comment type="similarity">
    <text evidence="2">Belongs to the protein prenyltransferase subunit alpha family.</text>
</comment>
<dbReference type="Gene3D" id="1.25.40.120">
    <property type="entry name" value="Protein prenylyltransferase"/>
    <property type="match status" value="1"/>
</dbReference>
<dbReference type="KEGG" id="olu:OSTLU_26200"/>
<proteinExistence type="inferred from homology"/>
<name>A4S3X0_OSTLU</name>
<dbReference type="eggNOG" id="KOG0530">
    <property type="taxonomic scope" value="Eukaryota"/>
</dbReference>
<dbReference type="GO" id="GO:0005953">
    <property type="term" value="C:CAAX-protein geranylgeranyltransferase complex"/>
    <property type="evidence" value="ECO:0007669"/>
    <property type="project" value="TreeGrafter"/>
</dbReference>
<keyword evidence="6" id="KW-0808">Transferase</keyword>
<dbReference type="RefSeq" id="XP_001420167.1">
    <property type="nucleotide sequence ID" value="XM_001420130.1"/>
</dbReference>
<dbReference type="EC" id="2.5.1.58" evidence="4"/>
<dbReference type="GO" id="GO:0004660">
    <property type="term" value="F:protein farnesyltransferase activity"/>
    <property type="evidence" value="ECO:0007669"/>
    <property type="project" value="UniProtKB-EC"/>
</dbReference>
<evidence type="ECO:0000256" key="6">
    <source>
        <dbReference type="ARBA" id="ARBA00022679"/>
    </source>
</evidence>
<dbReference type="InterPro" id="IPR002088">
    <property type="entry name" value="Prenyl_trans_a"/>
</dbReference>
<dbReference type="Proteomes" id="UP000001568">
    <property type="component" value="Chromosome 10"/>
</dbReference>
<evidence type="ECO:0000256" key="4">
    <source>
        <dbReference type="ARBA" id="ARBA00012702"/>
    </source>
</evidence>
<dbReference type="HOGENOM" id="CLU_026582_1_1_1"/>
<reference evidence="14 15" key="1">
    <citation type="journal article" date="2007" name="Proc. Natl. Acad. Sci. U.S.A.">
        <title>The tiny eukaryote Ostreococcus provides genomic insights into the paradox of plankton speciation.</title>
        <authorList>
            <person name="Palenik B."/>
            <person name="Grimwood J."/>
            <person name="Aerts A."/>
            <person name="Rouze P."/>
            <person name="Salamov A."/>
            <person name="Putnam N."/>
            <person name="Dupont C."/>
            <person name="Jorgensen R."/>
            <person name="Derelle E."/>
            <person name="Rombauts S."/>
            <person name="Zhou K."/>
            <person name="Otillar R."/>
            <person name="Merchant S.S."/>
            <person name="Podell S."/>
            <person name="Gaasterland T."/>
            <person name="Napoli C."/>
            <person name="Gendler K."/>
            <person name="Manuell A."/>
            <person name="Tai V."/>
            <person name="Vallon O."/>
            <person name="Piganeau G."/>
            <person name="Jancek S."/>
            <person name="Heijde M."/>
            <person name="Jabbari K."/>
            <person name="Bowler C."/>
            <person name="Lohr M."/>
            <person name="Robbens S."/>
            <person name="Werner G."/>
            <person name="Dubchak I."/>
            <person name="Pazour G.J."/>
            <person name="Ren Q."/>
            <person name="Paulsen I."/>
            <person name="Delwiche C."/>
            <person name="Schmutz J."/>
            <person name="Rokhsar D."/>
            <person name="Van de Peer Y."/>
            <person name="Moreau H."/>
            <person name="Grigoriev I.V."/>
        </authorList>
    </citation>
    <scope>NUCLEOTIDE SEQUENCE [LARGE SCALE GENOMIC DNA]</scope>
    <source>
        <strain evidence="14 15">CCE9901</strain>
    </source>
</reference>